<evidence type="ECO:0000256" key="3">
    <source>
        <dbReference type="ARBA" id="ARBA00023163"/>
    </source>
</evidence>
<evidence type="ECO:0000313" key="7">
    <source>
        <dbReference type="Proteomes" id="UP000298517"/>
    </source>
</evidence>
<dbReference type="PANTHER" id="PTHR43280:SF2">
    <property type="entry name" value="HTH-TYPE TRANSCRIPTIONAL REGULATOR EXSA"/>
    <property type="match status" value="1"/>
</dbReference>
<evidence type="ECO:0000313" key="6">
    <source>
        <dbReference type="EMBL" id="TEW71847.1"/>
    </source>
</evidence>
<dbReference type="OrthoDB" id="5492415at2"/>
<dbReference type="InterPro" id="IPR018060">
    <property type="entry name" value="HTH_AraC"/>
</dbReference>
<evidence type="ECO:0000256" key="4">
    <source>
        <dbReference type="SAM" id="Phobius"/>
    </source>
</evidence>
<proteinExistence type="predicted"/>
<dbReference type="PRINTS" id="PR00032">
    <property type="entry name" value="HTHARAC"/>
</dbReference>
<reference evidence="6 7" key="1">
    <citation type="journal article" date="2011" name="J. Microbiol.">
        <title>Gramella jeungdoensis sp. nov., isolated from a solar saltern in Korea.</title>
        <authorList>
            <person name="Joung Y."/>
            <person name="Kim H."/>
            <person name="Jang T."/>
            <person name="Ahn T.S."/>
            <person name="Joh K."/>
        </authorList>
    </citation>
    <scope>NUCLEOTIDE SEQUENCE [LARGE SCALE GENOMIC DNA]</scope>
    <source>
        <strain evidence="6 7">KCTC 23123</strain>
    </source>
</reference>
<keyword evidence="4" id="KW-0472">Membrane</keyword>
<feature type="transmembrane region" description="Helical" evidence="4">
    <location>
        <begin position="211"/>
        <end position="230"/>
    </location>
</feature>
<dbReference type="PROSITE" id="PS00041">
    <property type="entry name" value="HTH_ARAC_FAMILY_1"/>
    <property type="match status" value="1"/>
</dbReference>
<feature type="transmembrane region" description="Helical" evidence="4">
    <location>
        <begin position="144"/>
        <end position="161"/>
    </location>
</feature>
<dbReference type="Gene3D" id="1.10.10.60">
    <property type="entry name" value="Homeodomain-like"/>
    <property type="match status" value="1"/>
</dbReference>
<comment type="caution">
    <text evidence="6">The sequence shown here is derived from an EMBL/GenBank/DDBJ whole genome shotgun (WGS) entry which is preliminary data.</text>
</comment>
<feature type="transmembrane region" description="Helical" evidence="4">
    <location>
        <begin position="182"/>
        <end position="205"/>
    </location>
</feature>
<evidence type="ECO:0000256" key="1">
    <source>
        <dbReference type="ARBA" id="ARBA00023015"/>
    </source>
</evidence>
<protein>
    <submittedName>
        <fullName evidence="6">AraC family transcriptional regulator</fullName>
    </submittedName>
</protein>
<dbReference type="PANTHER" id="PTHR43280">
    <property type="entry name" value="ARAC-FAMILY TRANSCRIPTIONAL REGULATOR"/>
    <property type="match status" value="1"/>
</dbReference>
<sequence>MELIIDFILILGIVLNIIILLKLFKTKNSQLPKKILIVFWFFILFIIIYFYGLLHKLNFLFIPTYILENGSRFLLASLIYLYVKSLFENEKNFIAKHLVHFIPFILYLFFYTLPSSINYVTNKNIFPYTQIINTHINLALIKDIYGIFYLLLSLNIFYKYEPILKQFFSSFKEKDFVWVKKFIILFLIAISADLIITISEISFGYHVEWDAYITLFFVIMAISYLGYFGLTQKTMFLTEIILEQPLLAKDDYNQKTIKTKNENGLKLKLEMLFNEDKVHLKSDLDLNDLSQKMKISSRNLSAFLNDDLKTNFYEKVNYHRVEEAKNILVTDKVLQYKITAIGELCGFNSKSSFYRIFKKSTGYSPSEYRRVFLKK</sequence>
<dbReference type="SUPFAM" id="SSF46689">
    <property type="entry name" value="Homeodomain-like"/>
    <property type="match status" value="1"/>
</dbReference>
<dbReference type="InterPro" id="IPR018062">
    <property type="entry name" value="HTH_AraC-typ_CS"/>
</dbReference>
<keyword evidence="3" id="KW-0804">Transcription</keyword>
<evidence type="ECO:0000256" key="2">
    <source>
        <dbReference type="ARBA" id="ARBA00023125"/>
    </source>
</evidence>
<dbReference type="EMBL" id="SNQI01000007">
    <property type="protein sequence ID" value="TEW71847.1"/>
    <property type="molecule type" value="Genomic_DNA"/>
</dbReference>
<keyword evidence="4" id="KW-1133">Transmembrane helix</keyword>
<feature type="transmembrane region" description="Helical" evidence="4">
    <location>
        <begin position="94"/>
        <end position="113"/>
    </location>
</feature>
<accession>A0A4Y8ANF2</accession>
<feature type="transmembrane region" description="Helical" evidence="4">
    <location>
        <begin position="60"/>
        <end position="82"/>
    </location>
</feature>
<dbReference type="Proteomes" id="UP000298517">
    <property type="component" value="Unassembled WGS sequence"/>
</dbReference>
<keyword evidence="7" id="KW-1185">Reference proteome</keyword>
<keyword evidence="1" id="KW-0805">Transcription regulation</keyword>
<dbReference type="Pfam" id="PF12833">
    <property type="entry name" value="HTH_18"/>
    <property type="match status" value="1"/>
</dbReference>
<feature type="transmembrane region" description="Helical" evidence="4">
    <location>
        <begin position="36"/>
        <end position="54"/>
    </location>
</feature>
<dbReference type="InterPro" id="IPR009057">
    <property type="entry name" value="Homeodomain-like_sf"/>
</dbReference>
<dbReference type="GO" id="GO:0043565">
    <property type="term" value="F:sequence-specific DNA binding"/>
    <property type="evidence" value="ECO:0007669"/>
    <property type="project" value="InterPro"/>
</dbReference>
<feature type="transmembrane region" description="Helical" evidence="4">
    <location>
        <begin position="6"/>
        <end position="24"/>
    </location>
</feature>
<organism evidence="6 7">
    <name type="scientific">Gramella jeungdoensis</name>
    <dbReference type="NCBI Taxonomy" id="708091"/>
    <lineage>
        <taxon>Bacteria</taxon>
        <taxon>Pseudomonadati</taxon>
        <taxon>Bacteroidota</taxon>
        <taxon>Flavobacteriia</taxon>
        <taxon>Flavobacteriales</taxon>
        <taxon>Flavobacteriaceae</taxon>
        <taxon>Christiangramia</taxon>
    </lineage>
</organism>
<dbReference type="AlphaFoldDB" id="A0A4Y8ANF2"/>
<gene>
    <name evidence="6" type="ORF">E2488_15375</name>
</gene>
<dbReference type="GO" id="GO:0003700">
    <property type="term" value="F:DNA-binding transcription factor activity"/>
    <property type="evidence" value="ECO:0007669"/>
    <property type="project" value="InterPro"/>
</dbReference>
<dbReference type="RefSeq" id="WP_134249296.1">
    <property type="nucleotide sequence ID" value="NZ_SNQI01000007.1"/>
</dbReference>
<keyword evidence="4" id="KW-0812">Transmembrane</keyword>
<evidence type="ECO:0000259" key="5">
    <source>
        <dbReference type="PROSITE" id="PS01124"/>
    </source>
</evidence>
<keyword evidence="2" id="KW-0238">DNA-binding</keyword>
<dbReference type="PROSITE" id="PS01124">
    <property type="entry name" value="HTH_ARAC_FAMILY_2"/>
    <property type="match status" value="1"/>
</dbReference>
<feature type="domain" description="HTH araC/xylS-type" evidence="5">
    <location>
        <begin position="270"/>
        <end position="371"/>
    </location>
</feature>
<name>A0A4Y8ANF2_9FLAO</name>
<dbReference type="SMART" id="SM00342">
    <property type="entry name" value="HTH_ARAC"/>
    <property type="match status" value="1"/>
</dbReference>
<dbReference type="InterPro" id="IPR020449">
    <property type="entry name" value="Tscrpt_reg_AraC-type_HTH"/>
</dbReference>